<dbReference type="Proteomes" id="UP000093309">
    <property type="component" value="Unassembled WGS sequence"/>
</dbReference>
<dbReference type="InterPro" id="IPR036679">
    <property type="entry name" value="FlgN-like_sf"/>
</dbReference>
<dbReference type="AlphaFoldDB" id="A0A1C0ZYN8"/>
<organism evidence="2 3">
    <name type="scientific">Paenibacillus pectinilyticus</name>
    <dbReference type="NCBI Taxonomy" id="512399"/>
    <lineage>
        <taxon>Bacteria</taxon>
        <taxon>Bacillati</taxon>
        <taxon>Bacillota</taxon>
        <taxon>Bacilli</taxon>
        <taxon>Bacillales</taxon>
        <taxon>Paenibacillaceae</taxon>
        <taxon>Paenibacillus</taxon>
    </lineage>
</organism>
<dbReference type="InterPro" id="IPR007809">
    <property type="entry name" value="FlgN-like"/>
</dbReference>
<name>A0A1C0ZYN8_9BACL</name>
<accession>A0A1C0ZYN8</accession>
<evidence type="ECO:0000256" key="1">
    <source>
        <dbReference type="ARBA" id="ARBA00022795"/>
    </source>
</evidence>
<evidence type="ECO:0000313" key="3">
    <source>
        <dbReference type="Proteomes" id="UP000093309"/>
    </source>
</evidence>
<dbReference type="GO" id="GO:0044780">
    <property type="term" value="P:bacterial-type flagellum assembly"/>
    <property type="evidence" value="ECO:0007669"/>
    <property type="project" value="InterPro"/>
</dbReference>
<proteinExistence type="predicted"/>
<keyword evidence="3" id="KW-1185">Reference proteome</keyword>
<comment type="caution">
    <text evidence="2">The sequence shown here is derived from an EMBL/GenBank/DDBJ whole genome shotgun (WGS) entry which is preliminary data.</text>
</comment>
<sequence>MSIQELIHIMEQLLETHESLLVLSEEKTQLLVKNDVEKLNLIVNKESKLVRKVVELDQQRLLEISNYLISRGYNPNPKITVSDLIKLIFKAEEKQALLQAHNRLMPVLRQLHDVNKTNQQLINQSLSFIDYTIDLVLGPSDDSIVYRNPAQQKSDIRSGIFDTRA</sequence>
<dbReference type="Gene3D" id="1.20.58.300">
    <property type="entry name" value="FlgN-like"/>
    <property type="match status" value="1"/>
</dbReference>
<dbReference type="RefSeq" id="WP_065854563.1">
    <property type="nucleotide sequence ID" value="NZ_LYPC01000025.1"/>
</dbReference>
<evidence type="ECO:0008006" key="4">
    <source>
        <dbReference type="Google" id="ProtNLM"/>
    </source>
</evidence>
<gene>
    <name evidence="2" type="ORF">A8709_20605</name>
</gene>
<dbReference type="SUPFAM" id="SSF140566">
    <property type="entry name" value="FlgN-like"/>
    <property type="match status" value="1"/>
</dbReference>
<dbReference type="OrthoDB" id="2660802at2"/>
<keyword evidence="1" id="KW-1005">Bacterial flagellum biogenesis</keyword>
<dbReference type="STRING" id="512399.A8709_20605"/>
<dbReference type="Pfam" id="PF05130">
    <property type="entry name" value="FlgN"/>
    <property type="match status" value="1"/>
</dbReference>
<evidence type="ECO:0000313" key="2">
    <source>
        <dbReference type="EMBL" id="OCT13148.1"/>
    </source>
</evidence>
<reference evidence="3" key="1">
    <citation type="submission" date="2016-05" db="EMBL/GenBank/DDBJ databases">
        <title>Paenibacillus oryzae. sp. nov., isolated from the rice root.</title>
        <authorList>
            <person name="Zhang J."/>
            <person name="Zhang X."/>
        </authorList>
    </citation>
    <scope>NUCLEOTIDE SEQUENCE [LARGE SCALE GENOMIC DNA]</scope>
    <source>
        <strain evidence="3">KCTC13222</strain>
    </source>
</reference>
<dbReference type="EMBL" id="LYPC01000025">
    <property type="protein sequence ID" value="OCT13148.1"/>
    <property type="molecule type" value="Genomic_DNA"/>
</dbReference>
<protein>
    <recommendedName>
        <fullName evidence="4">Flagellar biosynthesis protein FlgN</fullName>
    </recommendedName>
</protein>